<dbReference type="EMBL" id="LROM01000096">
    <property type="protein sequence ID" value="OEZ97627.1"/>
    <property type="molecule type" value="Genomic_DNA"/>
</dbReference>
<protein>
    <submittedName>
        <fullName evidence="9">PIN domain protein</fullName>
    </submittedName>
</protein>
<dbReference type="InterPro" id="IPR029060">
    <property type="entry name" value="PIN-like_dom_sf"/>
</dbReference>
<evidence type="ECO:0000313" key="9">
    <source>
        <dbReference type="EMBL" id="OEZ97627.1"/>
    </source>
</evidence>
<dbReference type="Gene3D" id="3.40.50.1010">
    <property type="entry name" value="5'-nuclease"/>
    <property type="match status" value="1"/>
</dbReference>
<evidence type="ECO:0000256" key="6">
    <source>
        <dbReference type="ARBA" id="ARBA00022842"/>
    </source>
</evidence>
<dbReference type="GO" id="GO:0046872">
    <property type="term" value="F:metal ion binding"/>
    <property type="evidence" value="ECO:0007669"/>
    <property type="project" value="UniProtKB-KW"/>
</dbReference>
<comment type="cofactor">
    <cofactor evidence="1">
        <name>Mg(2+)</name>
        <dbReference type="ChEBI" id="CHEBI:18420"/>
    </cofactor>
</comment>
<comment type="similarity">
    <text evidence="7">Belongs to the PINc/VapC protein family.</text>
</comment>
<feature type="domain" description="PIN" evidence="8">
    <location>
        <begin position="4"/>
        <end position="113"/>
    </location>
</feature>
<evidence type="ECO:0000256" key="4">
    <source>
        <dbReference type="ARBA" id="ARBA00022723"/>
    </source>
</evidence>
<dbReference type="PANTHER" id="PTHR33653:SF1">
    <property type="entry name" value="RIBONUCLEASE VAPC2"/>
    <property type="match status" value="1"/>
</dbReference>
<dbReference type="Proteomes" id="UP000175989">
    <property type="component" value="Unassembled WGS sequence"/>
</dbReference>
<dbReference type="RefSeq" id="WP_070249646.1">
    <property type="nucleotide sequence ID" value="NZ_LROM01000096.1"/>
</dbReference>
<evidence type="ECO:0000256" key="5">
    <source>
        <dbReference type="ARBA" id="ARBA00022801"/>
    </source>
</evidence>
<evidence type="ECO:0000256" key="3">
    <source>
        <dbReference type="ARBA" id="ARBA00022722"/>
    </source>
</evidence>
<dbReference type="Pfam" id="PF01850">
    <property type="entry name" value="PIN"/>
    <property type="match status" value="1"/>
</dbReference>
<evidence type="ECO:0000256" key="7">
    <source>
        <dbReference type="ARBA" id="ARBA00038093"/>
    </source>
</evidence>
<keyword evidence="10" id="KW-1185">Reference proteome</keyword>
<evidence type="ECO:0000256" key="1">
    <source>
        <dbReference type="ARBA" id="ARBA00001946"/>
    </source>
</evidence>
<dbReference type="OrthoDB" id="532510at2"/>
<keyword evidence="6" id="KW-0460">Magnesium</keyword>
<dbReference type="InterPro" id="IPR050556">
    <property type="entry name" value="Type_II_TA_system_RNase"/>
</dbReference>
<dbReference type="InterPro" id="IPR002716">
    <property type="entry name" value="PIN_dom"/>
</dbReference>
<comment type="caution">
    <text evidence="9">The sequence shown here is derived from an EMBL/GenBank/DDBJ whole genome shotgun (WGS) entry which is preliminary data.</text>
</comment>
<keyword evidence="3" id="KW-0540">Nuclease</keyword>
<evidence type="ECO:0000256" key="2">
    <source>
        <dbReference type="ARBA" id="ARBA00022649"/>
    </source>
</evidence>
<dbReference type="PANTHER" id="PTHR33653">
    <property type="entry name" value="RIBONUCLEASE VAPC2"/>
    <property type="match status" value="1"/>
</dbReference>
<name>A0A1E7WGM8_9BURK</name>
<organism evidence="9 10">
    <name type="scientific">Duganella phyllosphaerae</name>
    <dbReference type="NCBI Taxonomy" id="762836"/>
    <lineage>
        <taxon>Bacteria</taxon>
        <taxon>Pseudomonadati</taxon>
        <taxon>Pseudomonadota</taxon>
        <taxon>Betaproteobacteria</taxon>
        <taxon>Burkholderiales</taxon>
        <taxon>Oxalobacteraceae</taxon>
        <taxon>Telluria group</taxon>
        <taxon>Duganella</taxon>
    </lineage>
</organism>
<sequence length="155" mass="17292">MALILFDTNIFIDMLGGCKQATIELSSYDFPAISAITYMELRAGQKLRPHEAPILDVVLAEFQVIQIDQMVMEHAIEIRGSSLVTGPKVKLPDAIIGATAAAYKIPIVTRNPKDFRWEGIDVHIPYDYDSTNGIVTNIRPKFTAFKSKPTLTRLK</sequence>
<dbReference type="GO" id="GO:0016787">
    <property type="term" value="F:hydrolase activity"/>
    <property type="evidence" value="ECO:0007669"/>
    <property type="project" value="UniProtKB-KW"/>
</dbReference>
<keyword evidence="4" id="KW-0479">Metal-binding</keyword>
<gene>
    <name evidence="9" type="ORF">DUPY_34600</name>
</gene>
<dbReference type="AlphaFoldDB" id="A0A1E7WGM8"/>
<keyword evidence="2" id="KW-1277">Toxin-antitoxin system</keyword>
<evidence type="ECO:0000259" key="8">
    <source>
        <dbReference type="Pfam" id="PF01850"/>
    </source>
</evidence>
<evidence type="ECO:0000313" key="10">
    <source>
        <dbReference type="Proteomes" id="UP000175989"/>
    </source>
</evidence>
<reference evidence="10" key="1">
    <citation type="journal article" date="2016" name="Front. Microbiol.">
        <title>Molecular Keys to the Janthinobacterium and Duganella spp. Interaction with the Plant Pathogen Fusarium graminearum.</title>
        <authorList>
            <person name="Haack F.S."/>
            <person name="Poehlein A."/>
            <person name="Kroger C."/>
            <person name="Voigt C.A."/>
            <person name="Piepenbring M."/>
            <person name="Bode H.B."/>
            <person name="Daniel R."/>
            <person name="Schafer W."/>
            <person name="Streit W.R."/>
        </authorList>
    </citation>
    <scope>NUCLEOTIDE SEQUENCE [LARGE SCALE GENOMIC DNA]</scope>
    <source>
        <strain evidence="10">T54</strain>
    </source>
</reference>
<dbReference type="SUPFAM" id="SSF88723">
    <property type="entry name" value="PIN domain-like"/>
    <property type="match status" value="1"/>
</dbReference>
<accession>A0A1E7WGM8</accession>
<proteinExistence type="inferred from homology"/>
<dbReference type="GO" id="GO:0004518">
    <property type="term" value="F:nuclease activity"/>
    <property type="evidence" value="ECO:0007669"/>
    <property type="project" value="UniProtKB-KW"/>
</dbReference>
<keyword evidence="5" id="KW-0378">Hydrolase</keyword>